<evidence type="ECO:0000313" key="10">
    <source>
        <dbReference type="EMBL" id="TYH14149.1"/>
    </source>
</evidence>
<comment type="subcellular location">
    <subcellularLocation>
        <location evidence="7">Endomembrane system</location>
        <topology evidence="7">Single-pass membrane protein</topology>
    </subcellularLocation>
    <subcellularLocation>
        <location evidence="1">Membrane</location>
        <topology evidence="1">Single-pass type II membrane protein</topology>
    </subcellularLocation>
</comment>
<dbReference type="Pfam" id="PF03141">
    <property type="entry name" value="Methyltransf_29"/>
    <property type="match status" value="1"/>
</dbReference>
<keyword evidence="4" id="KW-0808">Transferase</keyword>
<keyword evidence="11" id="KW-1185">Reference proteome</keyword>
<keyword evidence="9" id="KW-0472">Membrane</keyword>
<dbReference type="InterPro" id="IPR029063">
    <property type="entry name" value="SAM-dependent_MTases_sf"/>
</dbReference>
<evidence type="ECO:0000313" key="11">
    <source>
        <dbReference type="Proteomes" id="UP000323506"/>
    </source>
</evidence>
<keyword evidence="9" id="KW-0812">Transmembrane</keyword>
<feature type="compositionally biased region" description="Low complexity" evidence="8">
    <location>
        <begin position="1"/>
        <end position="20"/>
    </location>
</feature>
<dbReference type="GO" id="GO:0012505">
    <property type="term" value="C:endomembrane system"/>
    <property type="evidence" value="ECO:0007669"/>
    <property type="project" value="UniProtKB-SubCell"/>
</dbReference>
<organism evidence="10 11">
    <name type="scientific">Gossypium darwinii</name>
    <name type="common">Darwin's cotton</name>
    <name type="synonym">Gossypium barbadense var. darwinii</name>
    <dbReference type="NCBI Taxonomy" id="34276"/>
    <lineage>
        <taxon>Eukaryota</taxon>
        <taxon>Viridiplantae</taxon>
        <taxon>Streptophyta</taxon>
        <taxon>Embryophyta</taxon>
        <taxon>Tracheophyta</taxon>
        <taxon>Spermatophyta</taxon>
        <taxon>Magnoliopsida</taxon>
        <taxon>eudicotyledons</taxon>
        <taxon>Gunneridae</taxon>
        <taxon>Pentapetalae</taxon>
        <taxon>rosids</taxon>
        <taxon>malvids</taxon>
        <taxon>Malvales</taxon>
        <taxon>Malvaceae</taxon>
        <taxon>Malvoideae</taxon>
        <taxon>Gossypium</taxon>
    </lineage>
</organism>
<feature type="transmembrane region" description="Helical" evidence="9">
    <location>
        <begin position="36"/>
        <end position="57"/>
    </location>
</feature>
<comment type="similarity">
    <text evidence="2">Belongs to the methyltransferase superfamily.</text>
</comment>
<dbReference type="InterPro" id="IPR053223">
    <property type="entry name" value="Prob_Methyltransferase"/>
</dbReference>
<evidence type="ECO:0000256" key="1">
    <source>
        <dbReference type="ARBA" id="ARBA00004606"/>
    </source>
</evidence>
<accession>A0A5D2GAH7</accession>
<evidence type="ECO:0008006" key="12">
    <source>
        <dbReference type="Google" id="ProtNLM"/>
    </source>
</evidence>
<dbReference type="GO" id="GO:0032259">
    <property type="term" value="P:methylation"/>
    <property type="evidence" value="ECO:0007669"/>
    <property type="project" value="UniProtKB-KW"/>
</dbReference>
<keyword evidence="3" id="KW-0489">Methyltransferase</keyword>
<name>A0A5D2GAH7_GOSDA</name>
<evidence type="ECO:0000256" key="5">
    <source>
        <dbReference type="ARBA" id="ARBA00022968"/>
    </source>
</evidence>
<evidence type="ECO:0000256" key="3">
    <source>
        <dbReference type="ARBA" id="ARBA00022603"/>
    </source>
</evidence>
<dbReference type="PANTHER" id="PTHR44067:SF10">
    <property type="entry name" value="S-ADENOSYL-L-METHIONINE-DEPENDENT METHYLTRANSFERASE SUPERFAMILY PROTEIN"/>
    <property type="match status" value="1"/>
</dbReference>
<evidence type="ECO:0000256" key="8">
    <source>
        <dbReference type="SAM" id="MobiDB-lite"/>
    </source>
</evidence>
<keyword evidence="9" id="KW-1133">Transmembrane helix</keyword>
<proteinExistence type="inferred from homology"/>
<sequence>MFSISSPLKKSKSRSSSMGSEADRYPRRQFFHNNNLFFTLKMLFLLIFTNLVTIFIFSSLPFSLSSSDPPHTHLFLHQETISHLLQELNSTKSKLFDSYSLIADLHHKINSTNFLVRDLVIDIIRERKLSLPVDEEADFFGIPPTTASLSDELKLAILPHKLPLGYSPRMASDEIYPPIGAACLRFQKELAQYMTYDIGGECPMDDVFAQKLLLKGCEPLPRRRCHPKSPIGYVEPTPFPDSLWATPPDTSIIWDPYTCKSYQCLIDRKNFPGTVDCKDCFDLQGREKRRWLYDRGLDYGLDQVLQTKPAGTIRIGLDIGGGSGTFAARMRERNITIITSSMNLDGPFNSFIASRGLIPIHISVSQRLPFFESTLDIVHSMHILSNWIPDAMLDFALYDIYRVLRPGGLFWLDHFFCQGPQLNQTYAPMFDRIGFTKLRWTVGKKVDRGVDKNEWYLSALLEKPMT</sequence>
<evidence type="ECO:0000256" key="4">
    <source>
        <dbReference type="ARBA" id="ARBA00022679"/>
    </source>
</evidence>
<keyword evidence="5" id="KW-0735">Signal-anchor</keyword>
<dbReference type="EMBL" id="CM017693">
    <property type="protein sequence ID" value="TYH14149.1"/>
    <property type="molecule type" value="Genomic_DNA"/>
</dbReference>
<feature type="region of interest" description="Disordered" evidence="8">
    <location>
        <begin position="1"/>
        <end position="21"/>
    </location>
</feature>
<gene>
    <name evidence="10" type="ORF">ES288_A06G196400v1</name>
</gene>
<evidence type="ECO:0000256" key="6">
    <source>
        <dbReference type="ARBA" id="ARBA00023180"/>
    </source>
</evidence>
<dbReference type="GO" id="GO:0008168">
    <property type="term" value="F:methyltransferase activity"/>
    <property type="evidence" value="ECO:0007669"/>
    <property type="project" value="UniProtKB-KW"/>
</dbReference>
<evidence type="ECO:0000256" key="2">
    <source>
        <dbReference type="ARBA" id="ARBA00008361"/>
    </source>
</evidence>
<evidence type="ECO:0000256" key="7">
    <source>
        <dbReference type="ARBA" id="ARBA00037847"/>
    </source>
</evidence>
<keyword evidence="6" id="KW-0325">Glycoprotein</keyword>
<dbReference type="SUPFAM" id="SSF53335">
    <property type="entry name" value="S-adenosyl-L-methionine-dependent methyltransferases"/>
    <property type="match status" value="1"/>
</dbReference>
<evidence type="ECO:0000256" key="9">
    <source>
        <dbReference type="SAM" id="Phobius"/>
    </source>
</evidence>
<protein>
    <recommendedName>
        <fullName evidence="12">Methyltransferase type 11 domain-containing protein</fullName>
    </recommendedName>
</protein>
<dbReference type="GO" id="GO:0016020">
    <property type="term" value="C:membrane"/>
    <property type="evidence" value="ECO:0007669"/>
    <property type="project" value="UniProtKB-SubCell"/>
</dbReference>
<dbReference type="Proteomes" id="UP000323506">
    <property type="component" value="Chromosome A06"/>
</dbReference>
<dbReference type="InterPro" id="IPR004159">
    <property type="entry name" value="Put_SAM_MeTrfase"/>
</dbReference>
<dbReference type="PANTHER" id="PTHR44067">
    <property type="entry name" value="S-ADENOSYL-L-METHIONINE-DEPENDENT METHYLTRANSFERASE SUPERFAMILY PROTEIN-RELATED"/>
    <property type="match status" value="1"/>
</dbReference>
<dbReference type="AlphaFoldDB" id="A0A5D2GAH7"/>
<dbReference type="Gene3D" id="3.40.50.150">
    <property type="entry name" value="Vaccinia Virus protein VP39"/>
    <property type="match status" value="1"/>
</dbReference>
<reference evidence="10 11" key="1">
    <citation type="submission" date="2019-06" db="EMBL/GenBank/DDBJ databases">
        <title>WGS assembly of Gossypium darwinii.</title>
        <authorList>
            <person name="Chen Z.J."/>
            <person name="Sreedasyam A."/>
            <person name="Ando A."/>
            <person name="Song Q."/>
            <person name="De L."/>
            <person name="Hulse-Kemp A."/>
            <person name="Ding M."/>
            <person name="Ye W."/>
            <person name="Kirkbride R."/>
            <person name="Jenkins J."/>
            <person name="Plott C."/>
            <person name="Lovell J."/>
            <person name="Lin Y.-M."/>
            <person name="Vaughn R."/>
            <person name="Liu B."/>
            <person name="Li W."/>
            <person name="Simpson S."/>
            <person name="Scheffler B."/>
            <person name="Saski C."/>
            <person name="Grover C."/>
            <person name="Hu G."/>
            <person name="Conover J."/>
            <person name="Carlson J."/>
            <person name="Shu S."/>
            <person name="Boston L."/>
            <person name="Williams M."/>
            <person name="Peterson D."/>
            <person name="Mcgee K."/>
            <person name="Jones D."/>
            <person name="Wendel J."/>
            <person name="Stelly D."/>
            <person name="Grimwood J."/>
            <person name="Schmutz J."/>
        </authorList>
    </citation>
    <scope>NUCLEOTIDE SEQUENCE [LARGE SCALE GENOMIC DNA]</scope>
    <source>
        <strain evidence="10">1808015.09</strain>
    </source>
</reference>